<dbReference type="RefSeq" id="WP_241035533.1">
    <property type="nucleotide sequence ID" value="NZ_BAAAJF010000032.1"/>
</dbReference>
<feature type="transmembrane region" description="Helical" evidence="1">
    <location>
        <begin position="12"/>
        <end position="38"/>
    </location>
</feature>
<comment type="caution">
    <text evidence="2">The sequence shown here is derived from an EMBL/GenBank/DDBJ whole genome shotgun (WGS) entry which is preliminary data.</text>
</comment>
<feature type="transmembrane region" description="Helical" evidence="1">
    <location>
        <begin position="89"/>
        <end position="107"/>
    </location>
</feature>
<feature type="transmembrane region" description="Helical" evidence="1">
    <location>
        <begin position="58"/>
        <end position="77"/>
    </location>
</feature>
<evidence type="ECO:0008006" key="4">
    <source>
        <dbReference type="Google" id="ProtNLM"/>
    </source>
</evidence>
<keyword evidence="1" id="KW-0472">Membrane</keyword>
<protein>
    <recommendedName>
        <fullName evidence="4">Membrane protein DUF2306</fullName>
    </recommendedName>
</protein>
<feature type="transmembrane region" description="Helical" evidence="1">
    <location>
        <begin position="166"/>
        <end position="183"/>
    </location>
</feature>
<dbReference type="Proteomes" id="UP001299970">
    <property type="component" value="Unassembled WGS sequence"/>
</dbReference>
<sequence length="227" mass="23635">MASTSRRWRQMTVWLHVLTSAGWMTLALVLFALLYLAATARDPVTATGATAMAHYLDVALLAPLGNASAATGIMLGLGTQWGLIHHRWVLAKFAITLVQLYAGVFLLSPTLDATGDAPGAGPPPGLLLGTVAMASAIAFQAWLSVVKPGGKTRWSRDRRTGRPVRLPTAAPWVFAGAVLAPAADIAVGTALGFPSPFLSLIVVGVAVGVRRRTLRAARALAVTPGLG</sequence>
<organism evidence="2 3">
    <name type="scientific">Pseudonocardia alaniniphila</name>
    <dbReference type="NCBI Taxonomy" id="75291"/>
    <lineage>
        <taxon>Bacteria</taxon>
        <taxon>Bacillati</taxon>
        <taxon>Actinomycetota</taxon>
        <taxon>Actinomycetes</taxon>
        <taxon>Pseudonocardiales</taxon>
        <taxon>Pseudonocardiaceae</taxon>
        <taxon>Pseudonocardia</taxon>
    </lineage>
</organism>
<dbReference type="EMBL" id="JAKXMK010000006">
    <property type="protein sequence ID" value="MCH6165497.1"/>
    <property type="molecule type" value="Genomic_DNA"/>
</dbReference>
<proteinExistence type="predicted"/>
<keyword evidence="1" id="KW-1133">Transmembrane helix</keyword>
<gene>
    <name evidence="2" type="ORF">MMF94_07370</name>
</gene>
<feature type="transmembrane region" description="Helical" evidence="1">
    <location>
        <begin position="189"/>
        <end position="209"/>
    </location>
</feature>
<evidence type="ECO:0000256" key="1">
    <source>
        <dbReference type="SAM" id="Phobius"/>
    </source>
</evidence>
<feature type="transmembrane region" description="Helical" evidence="1">
    <location>
        <begin position="127"/>
        <end position="145"/>
    </location>
</feature>
<reference evidence="2 3" key="1">
    <citation type="submission" date="2022-03" db="EMBL/GenBank/DDBJ databases">
        <title>Pseudonocardia alaer sp. nov., a novel actinomycete isolated from reed forest soil.</title>
        <authorList>
            <person name="Wang L."/>
        </authorList>
    </citation>
    <scope>NUCLEOTIDE SEQUENCE [LARGE SCALE GENOMIC DNA]</scope>
    <source>
        <strain evidence="2 3">Y-16303</strain>
    </source>
</reference>
<evidence type="ECO:0000313" key="2">
    <source>
        <dbReference type="EMBL" id="MCH6165497.1"/>
    </source>
</evidence>
<evidence type="ECO:0000313" key="3">
    <source>
        <dbReference type="Proteomes" id="UP001299970"/>
    </source>
</evidence>
<keyword evidence="3" id="KW-1185">Reference proteome</keyword>
<accession>A0ABS9TAG1</accession>
<keyword evidence="1" id="KW-0812">Transmembrane</keyword>
<name>A0ABS9TAG1_9PSEU</name>